<evidence type="ECO:0000313" key="1">
    <source>
        <dbReference type="EMBL" id="CDW30649.1"/>
    </source>
</evidence>
<proteinExistence type="predicted"/>
<accession>A0A0K2TXA6</accession>
<organism evidence="1">
    <name type="scientific">Lepeophtheirus salmonis</name>
    <name type="common">Salmon louse</name>
    <name type="synonym">Caligus salmonis</name>
    <dbReference type="NCBI Taxonomy" id="72036"/>
    <lineage>
        <taxon>Eukaryota</taxon>
        <taxon>Metazoa</taxon>
        <taxon>Ecdysozoa</taxon>
        <taxon>Arthropoda</taxon>
        <taxon>Crustacea</taxon>
        <taxon>Multicrustacea</taxon>
        <taxon>Hexanauplia</taxon>
        <taxon>Copepoda</taxon>
        <taxon>Siphonostomatoida</taxon>
        <taxon>Caligidae</taxon>
        <taxon>Lepeophtheirus</taxon>
    </lineage>
</organism>
<sequence>MYVYYMKQYYLLYTCNAHSFFSSFLLTDVRLFRVEFILHYRYSSKTIIIGSVSRV</sequence>
<dbReference type="AlphaFoldDB" id="A0A0K2TXA6"/>
<protein>
    <submittedName>
        <fullName evidence="1">Uncharacterized protein</fullName>
    </submittedName>
</protein>
<dbReference type="EMBL" id="HACA01013288">
    <property type="protein sequence ID" value="CDW30649.1"/>
    <property type="molecule type" value="Transcribed_RNA"/>
</dbReference>
<reference evidence="1" key="1">
    <citation type="submission" date="2014-05" db="EMBL/GenBank/DDBJ databases">
        <authorList>
            <person name="Chronopoulou M."/>
        </authorList>
    </citation>
    <scope>NUCLEOTIDE SEQUENCE</scope>
    <source>
        <tissue evidence="1">Whole organism</tissue>
    </source>
</reference>
<name>A0A0K2TXA6_LEPSM</name>